<dbReference type="Proteomes" id="UP001151699">
    <property type="component" value="Chromosome A"/>
</dbReference>
<dbReference type="Pfam" id="PF05433">
    <property type="entry name" value="Rick_17kDa_Anti"/>
    <property type="match status" value="1"/>
</dbReference>
<evidence type="ECO:0000259" key="6">
    <source>
        <dbReference type="Pfam" id="PF05433"/>
    </source>
</evidence>
<dbReference type="InterPro" id="IPR051407">
    <property type="entry name" value="Bact_OM_lipoprot/Surf_antigen"/>
</dbReference>
<feature type="region of interest" description="Disordered" evidence="5">
    <location>
        <begin position="78"/>
        <end position="97"/>
    </location>
</feature>
<keyword evidence="4" id="KW-0564">Palmitate</keyword>
<protein>
    <submittedName>
        <fullName evidence="8">17 kDa surface antigen</fullName>
    </submittedName>
</protein>
<dbReference type="PIRSF" id="PIRSF002721">
    <property type="entry name" value="Surface_antigen_Rickettsia"/>
    <property type="match status" value="1"/>
</dbReference>
<evidence type="ECO:0000256" key="3">
    <source>
        <dbReference type="ARBA" id="ARBA00023136"/>
    </source>
</evidence>
<comment type="caution">
    <text evidence="8">The sequence shown here is derived from an EMBL/GenBank/DDBJ whole genome shotgun (WGS) entry which is preliminary data.</text>
</comment>
<keyword evidence="4" id="KW-0449">Lipoprotein</keyword>
<evidence type="ECO:0000256" key="5">
    <source>
        <dbReference type="SAM" id="MobiDB-lite"/>
    </source>
</evidence>
<keyword evidence="9" id="KW-1185">Reference proteome</keyword>
<keyword evidence="3" id="KW-0472">Membrane</keyword>
<evidence type="ECO:0000259" key="7">
    <source>
        <dbReference type="Pfam" id="PF16998"/>
    </source>
</evidence>
<dbReference type="InterPro" id="IPR016364">
    <property type="entry name" value="Surface_antigen_Rickettsia"/>
</dbReference>
<dbReference type="PANTHER" id="PTHR35603:SF2">
    <property type="entry name" value="OUTER MEMBRANE LIPOPROTEIN"/>
    <property type="match status" value="1"/>
</dbReference>
<evidence type="ECO:0000313" key="8">
    <source>
        <dbReference type="EMBL" id="KAJ6645118.1"/>
    </source>
</evidence>
<dbReference type="PANTHER" id="PTHR35603">
    <property type="match status" value="1"/>
</dbReference>
<evidence type="ECO:0000256" key="2">
    <source>
        <dbReference type="ARBA" id="ARBA00022729"/>
    </source>
</evidence>
<sequence>MPIILAATMLHGCSGMNKQGGGTLIGGVAGGLLGSQFGKGTGRLAATGIGVLAGALIGGQIGQTMDDHDRQLAQLSSQKALETGSSGQSVEWRNPDSGNYGYVTPERAFKNDQGQYCREYTQTVVVGGKQEKAYGKACRKPDGQWEIVK</sequence>
<dbReference type="GO" id="GO:0019867">
    <property type="term" value="C:outer membrane"/>
    <property type="evidence" value="ECO:0007669"/>
    <property type="project" value="InterPro"/>
</dbReference>
<reference evidence="8" key="1">
    <citation type="submission" date="2022-07" db="EMBL/GenBank/DDBJ databases">
        <authorList>
            <person name="Trinca V."/>
            <person name="Uliana J.V.C."/>
            <person name="Torres T.T."/>
            <person name="Ward R.J."/>
            <person name="Monesi N."/>
        </authorList>
    </citation>
    <scope>NUCLEOTIDE SEQUENCE</scope>
    <source>
        <strain evidence="8">HSMRA1968</strain>
        <tissue evidence="8">Whole embryos</tissue>
    </source>
</reference>
<name>A0A9Q0N7V8_9DIPT</name>
<dbReference type="AlphaFoldDB" id="A0A9Q0N7V8"/>
<feature type="compositionally biased region" description="Polar residues" evidence="5">
    <location>
        <begin position="78"/>
        <end position="91"/>
    </location>
</feature>
<dbReference type="EMBL" id="WJQU01000001">
    <property type="protein sequence ID" value="KAJ6645118.1"/>
    <property type="molecule type" value="Genomic_DNA"/>
</dbReference>
<evidence type="ECO:0000313" key="9">
    <source>
        <dbReference type="Proteomes" id="UP001151699"/>
    </source>
</evidence>
<accession>A0A9Q0N7V8</accession>
<feature type="domain" description="Glycine zipper 2TM" evidence="6">
    <location>
        <begin position="21"/>
        <end position="62"/>
    </location>
</feature>
<proteinExistence type="predicted"/>
<evidence type="ECO:0000256" key="1">
    <source>
        <dbReference type="ARBA" id="ARBA00004370"/>
    </source>
</evidence>
<dbReference type="InterPro" id="IPR008816">
    <property type="entry name" value="Gly_zipper_2TM_dom"/>
</dbReference>
<keyword evidence="2" id="KW-0732">Signal</keyword>
<organism evidence="8 9">
    <name type="scientific">Pseudolycoriella hygida</name>
    <dbReference type="NCBI Taxonomy" id="35572"/>
    <lineage>
        <taxon>Eukaryota</taxon>
        <taxon>Metazoa</taxon>
        <taxon>Ecdysozoa</taxon>
        <taxon>Arthropoda</taxon>
        <taxon>Hexapoda</taxon>
        <taxon>Insecta</taxon>
        <taxon>Pterygota</taxon>
        <taxon>Neoptera</taxon>
        <taxon>Endopterygota</taxon>
        <taxon>Diptera</taxon>
        <taxon>Nematocera</taxon>
        <taxon>Sciaroidea</taxon>
        <taxon>Sciaridae</taxon>
        <taxon>Pseudolycoriella</taxon>
    </lineage>
</organism>
<dbReference type="InterPro" id="IPR032635">
    <property type="entry name" value="Anti_2"/>
</dbReference>
<comment type="subcellular location">
    <subcellularLocation>
        <location evidence="1">Membrane</location>
    </subcellularLocation>
</comment>
<dbReference type="Pfam" id="PF16998">
    <property type="entry name" value="17kDa_Anti_2"/>
    <property type="match status" value="1"/>
</dbReference>
<feature type="domain" description="Surface antigen" evidence="7">
    <location>
        <begin position="78"/>
        <end position="148"/>
    </location>
</feature>
<gene>
    <name evidence="8" type="primary">omp</name>
    <name evidence="8" type="ORF">Bhyg_00320</name>
</gene>
<evidence type="ECO:0000256" key="4">
    <source>
        <dbReference type="ARBA" id="ARBA00023139"/>
    </source>
</evidence>